<dbReference type="EMBL" id="ABEU02000005">
    <property type="protein sequence ID" value="PNR54490.1"/>
    <property type="molecule type" value="Genomic_DNA"/>
</dbReference>
<reference evidence="3 5" key="1">
    <citation type="journal article" date="2008" name="Science">
        <title>The Physcomitrella genome reveals evolutionary insights into the conquest of land by plants.</title>
        <authorList>
            <person name="Rensing S."/>
            <person name="Lang D."/>
            <person name="Zimmer A."/>
            <person name="Terry A."/>
            <person name="Salamov A."/>
            <person name="Shapiro H."/>
            <person name="Nishiyama T."/>
            <person name="Perroud P.-F."/>
            <person name="Lindquist E."/>
            <person name="Kamisugi Y."/>
            <person name="Tanahashi T."/>
            <person name="Sakakibara K."/>
            <person name="Fujita T."/>
            <person name="Oishi K."/>
            <person name="Shin-I T."/>
            <person name="Kuroki Y."/>
            <person name="Toyoda A."/>
            <person name="Suzuki Y."/>
            <person name="Hashimoto A."/>
            <person name="Yamaguchi K."/>
            <person name="Sugano A."/>
            <person name="Kohara Y."/>
            <person name="Fujiyama A."/>
            <person name="Anterola A."/>
            <person name="Aoki S."/>
            <person name="Ashton N."/>
            <person name="Barbazuk W.B."/>
            <person name="Barker E."/>
            <person name="Bennetzen J."/>
            <person name="Bezanilla M."/>
            <person name="Blankenship R."/>
            <person name="Cho S.H."/>
            <person name="Dutcher S."/>
            <person name="Estelle M."/>
            <person name="Fawcett J.A."/>
            <person name="Gundlach H."/>
            <person name="Hanada K."/>
            <person name="Heyl A."/>
            <person name="Hicks K.A."/>
            <person name="Hugh J."/>
            <person name="Lohr M."/>
            <person name="Mayer K."/>
            <person name="Melkozernov A."/>
            <person name="Murata T."/>
            <person name="Nelson D."/>
            <person name="Pils B."/>
            <person name="Prigge M."/>
            <person name="Reiss B."/>
            <person name="Renner T."/>
            <person name="Rombauts S."/>
            <person name="Rushton P."/>
            <person name="Sanderfoot A."/>
            <person name="Schween G."/>
            <person name="Shiu S.-H."/>
            <person name="Stueber K."/>
            <person name="Theodoulou F.L."/>
            <person name="Tu H."/>
            <person name="Van de Peer Y."/>
            <person name="Verrier P.J."/>
            <person name="Waters E."/>
            <person name="Wood A."/>
            <person name="Yang L."/>
            <person name="Cove D."/>
            <person name="Cuming A."/>
            <person name="Hasebe M."/>
            <person name="Lucas S."/>
            <person name="Mishler D.B."/>
            <person name="Reski R."/>
            <person name="Grigoriev I."/>
            <person name="Quatrano R.S."/>
            <person name="Boore J.L."/>
        </authorList>
    </citation>
    <scope>NUCLEOTIDE SEQUENCE [LARGE SCALE GENOMIC DNA]</scope>
    <source>
        <strain evidence="4 5">cv. Gransden 2004</strain>
    </source>
</reference>
<reference evidence="4" key="3">
    <citation type="submission" date="2020-12" db="UniProtKB">
        <authorList>
            <consortium name="EnsemblPlants"/>
        </authorList>
    </citation>
    <scope>IDENTIFICATION</scope>
</reference>
<evidence type="ECO:0000256" key="1">
    <source>
        <dbReference type="ARBA" id="ARBA00005769"/>
    </source>
</evidence>
<sequence length="56" mass="6613">MQCLNQMPNNMIKVDYYKTNCPCYCKLRAPSFAYLQRLNFMSKHHMLANVVIIISI</sequence>
<evidence type="ECO:0000313" key="4">
    <source>
        <dbReference type="EnsemblPlants" id="Pp3c5_25790V3.1"/>
    </source>
</evidence>
<accession>A0A2K1KL39</accession>
<dbReference type="SUPFAM" id="SSF56762">
    <property type="entry name" value="HydB/Nqo4-like"/>
    <property type="match status" value="1"/>
</dbReference>
<dbReference type="InterPro" id="IPR029014">
    <property type="entry name" value="NiFe-Hase_large"/>
</dbReference>
<keyword evidence="5" id="KW-1185">Reference proteome</keyword>
<evidence type="ECO:0000313" key="5">
    <source>
        <dbReference type="Proteomes" id="UP000006727"/>
    </source>
</evidence>
<evidence type="ECO:0000313" key="3">
    <source>
        <dbReference type="EMBL" id="PNR54490.1"/>
    </source>
</evidence>
<reference evidence="3 5" key="2">
    <citation type="journal article" date="2018" name="Plant J.">
        <title>The Physcomitrella patens chromosome-scale assembly reveals moss genome structure and evolution.</title>
        <authorList>
            <person name="Lang D."/>
            <person name="Ullrich K.K."/>
            <person name="Murat F."/>
            <person name="Fuchs J."/>
            <person name="Jenkins J."/>
            <person name="Haas F.B."/>
            <person name="Piednoel M."/>
            <person name="Gundlach H."/>
            <person name="Van Bel M."/>
            <person name="Meyberg R."/>
            <person name="Vives C."/>
            <person name="Morata J."/>
            <person name="Symeonidi A."/>
            <person name="Hiss M."/>
            <person name="Muchero W."/>
            <person name="Kamisugi Y."/>
            <person name="Saleh O."/>
            <person name="Blanc G."/>
            <person name="Decker E.L."/>
            <person name="van Gessel N."/>
            <person name="Grimwood J."/>
            <person name="Hayes R.D."/>
            <person name="Graham S.W."/>
            <person name="Gunter L.E."/>
            <person name="McDaniel S.F."/>
            <person name="Hoernstein S.N.W."/>
            <person name="Larsson A."/>
            <person name="Li F.W."/>
            <person name="Perroud P.F."/>
            <person name="Phillips J."/>
            <person name="Ranjan P."/>
            <person name="Rokshar D.S."/>
            <person name="Rothfels C.J."/>
            <person name="Schneider L."/>
            <person name="Shu S."/>
            <person name="Stevenson D.W."/>
            <person name="Thummler F."/>
            <person name="Tillich M."/>
            <person name="Villarreal Aguilar J.C."/>
            <person name="Widiez T."/>
            <person name="Wong G.K."/>
            <person name="Wymore A."/>
            <person name="Zhang Y."/>
            <person name="Zimmer A.D."/>
            <person name="Quatrano R.S."/>
            <person name="Mayer K.F.X."/>
            <person name="Goodstein D."/>
            <person name="Casacuberta J.M."/>
            <person name="Vandepoele K."/>
            <person name="Reski R."/>
            <person name="Cuming A.C."/>
            <person name="Tuskan G.A."/>
            <person name="Maumus F."/>
            <person name="Salse J."/>
            <person name="Schmutz J."/>
            <person name="Rensing S.A."/>
        </authorList>
    </citation>
    <scope>NUCLEOTIDE SEQUENCE [LARGE SCALE GENOMIC DNA]</scope>
    <source>
        <strain evidence="4 5">cv. Gransden 2004</strain>
    </source>
</reference>
<dbReference type="EnsemblPlants" id="Pp3c5_25790V3.1">
    <property type="protein sequence ID" value="Pp3c5_25790V3.1"/>
    <property type="gene ID" value="Pp3c5_25790"/>
</dbReference>
<name>A0A2K1KL39_PHYPA</name>
<dbReference type="Pfam" id="PF00346">
    <property type="entry name" value="Complex1_49kDa"/>
    <property type="match status" value="1"/>
</dbReference>
<dbReference type="GO" id="GO:0048038">
    <property type="term" value="F:quinone binding"/>
    <property type="evidence" value="ECO:0007669"/>
    <property type="project" value="InterPro"/>
</dbReference>
<protein>
    <recommendedName>
        <fullName evidence="2">NADH-quinone oxidoreductase subunit D domain-containing protein</fullName>
    </recommendedName>
</protein>
<evidence type="ECO:0000259" key="2">
    <source>
        <dbReference type="Pfam" id="PF00346"/>
    </source>
</evidence>
<dbReference type="Gramene" id="Pp3c5_25790V3.1">
    <property type="protein sequence ID" value="Pp3c5_25790V3.1"/>
    <property type="gene ID" value="Pp3c5_25790"/>
</dbReference>
<gene>
    <name evidence="3" type="ORF">PHYPA_008167</name>
</gene>
<dbReference type="InterPro" id="IPR001135">
    <property type="entry name" value="NADH_Q_OxRdtase_suD"/>
</dbReference>
<organism evidence="3">
    <name type="scientific">Physcomitrium patens</name>
    <name type="common">Spreading-leaved earth moss</name>
    <name type="synonym">Physcomitrella patens</name>
    <dbReference type="NCBI Taxonomy" id="3218"/>
    <lineage>
        <taxon>Eukaryota</taxon>
        <taxon>Viridiplantae</taxon>
        <taxon>Streptophyta</taxon>
        <taxon>Embryophyta</taxon>
        <taxon>Bryophyta</taxon>
        <taxon>Bryophytina</taxon>
        <taxon>Bryopsida</taxon>
        <taxon>Funariidae</taxon>
        <taxon>Funariales</taxon>
        <taxon>Funariaceae</taxon>
        <taxon>Physcomitrium</taxon>
    </lineage>
</organism>
<dbReference type="GO" id="GO:0016651">
    <property type="term" value="F:oxidoreductase activity, acting on NAD(P)H"/>
    <property type="evidence" value="ECO:0007669"/>
    <property type="project" value="InterPro"/>
</dbReference>
<comment type="similarity">
    <text evidence="1">Belongs to the complex I 49 kDa subunit family.</text>
</comment>
<dbReference type="InParanoid" id="A0A2K1KL39"/>
<proteinExistence type="inferred from homology"/>
<dbReference type="STRING" id="3218.A0A2K1KL39"/>
<dbReference type="Gene3D" id="1.10.645.10">
    <property type="entry name" value="Cytochrome-c3 Hydrogenase, chain B"/>
    <property type="match status" value="1"/>
</dbReference>
<dbReference type="Proteomes" id="UP000006727">
    <property type="component" value="Chromosome 5"/>
</dbReference>
<dbReference type="AlphaFoldDB" id="A0A2K1KL39"/>
<dbReference type="GO" id="GO:0051287">
    <property type="term" value="F:NAD binding"/>
    <property type="evidence" value="ECO:0007669"/>
    <property type="project" value="InterPro"/>
</dbReference>
<feature type="domain" description="NADH-quinone oxidoreductase subunit D" evidence="2">
    <location>
        <begin position="19"/>
        <end position="55"/>
    </location>
</feature>